<gene>
    <name evidence="1" type="ORF">BCF33_2534</name>
</gene>
<proteinExistence type="predicted"/>
<organism evidence="1 2">
    <name type="scientific">Hasllibacter halocynthiae</name>
    <dbReference type="NCBI Taxonomy" id="595589"/>
    <lineage>
        <taxon>Bacteria</taxon>
        <taxon>Pseudomonadati</taxon>
        <taxon>Pseudomonadota</taxon>
        <taxon>Alphaproteobacteria</taxon>
        <taxon>Rhodobacterales</taxon>
        <taxon>Roseobacteraceae</taxon>
        <taxon>Hasllibacter</taxon>
    </lineage>
</organism>
<evidence type="ECO:0000313" key="1">
    <source>
        <dbReference type="EMBL" id="PRY93653.1"/>
    </source>
</evidence>
<dbReference type="Pfam" id="PF05013">
    <property type="entry name" value="FGase"/>
    <property type="match status" value="1"/>
</dbReference>
<reference evidence="1 2" key="1">
    <citation type="submission" date="2018-03" db="EMBL/GenBank/DDBJ databases">
        <title>Genomic Encyclopedia of Archaeal and Bacterial Type Strains, Phase II (KMG-II): from individual species to whole genera.</title>
        <authorList>
            <person name="Goeker M."/>
        </authorList>
    </citation>
    <scope>NUCLEOTIDE SEQUENCE [LARGE SCALE GENOMIC DNA]</scope>
    <source>
        <strain evidence="1 2">DSM 29318</strain>
    </source>
</reference>
<dbReference type="Proteomes" id="UP000238801">
    <property type="component" value="Unassembled WGS sequence"/>
</dbReference>
<dbReference type="OrthoDB" id="9815326at2"/>
<evidence type="ECO:0000313" key="2">
    <source>
        <dbReference type="Proteomes" id="UP000238801"/>
    </source>
</evidence>
<dbReference type="GO" id="GO:0016787">
    <property type="term" value="F:hydrolase activity"/>
    <property type="evidence" value="ECO:0007669"/>
    <property type="project" value="UniProtKB-KW"/>
</dbReference>
<dbReference type="EMBL" id="PVTT01000002">
    <property type="protein sequence ID" value="PRY93653.1"/>
    <property type="molecule type" value="Genomic_DNA"/>
</dbReference>
<dbReference type="SUPFAM" id="SSF53187">
    <property type="entry name" value="Zn-dependent exopeptidases"/>
    <property type="match status" value="1"/>
</dbReference>
<dbReference type="AlphaFoldDB" id="A0A2T0X3X3"/>
<dbReference type="Gene3D" id="3.40.630.40">
    <property type="entry name" value="Zn-dependent exopeptidases"/>
    <property type="match status" value="1"/>
</dbReference>
<dbReference type="PIRSF" id="PIRSF029730">
    <property type="entry name" value="UCP029730"/>
    <property type="match status" value="1"/>
</dbReference>
<name>A0A2T0X3X3_9RHOB</name>
<accession>A0A2T0X3X3</accession>
<dbReference type="RefSeq" id="WP_106161222.1">
    <property type="nucleotide sequence ID" value="NZ_PVTT01000002.1"/>
</dbReference>
<comment type="caution">
    <text evidence="1">The sequence shown here is derived from an EMBL/GenBank/DDBJ whole genome shotgun (WGS) entry which is preliminary data.</text>
</comment>
<dbReference type="InterPro" id="IPR011227">
    <property type="entry name" value="UCP029730"/>
</dbReference>
<keyword evidence="1" id="KW-0378">Hydrolase</keyword>
<sequence length="242" mass="26378">MDAFRITGADRPGPWVVTVDHAMNRVPPGVGPLGLPDRDMRRHIAWDPGALGTALALGETLGAPVVASTYSRLVIDPNRGEDDPTLLMKLYDGTPIPGNRRAGTAERERRLRLFHRPYHDAVARLMARPGAILLAIHTFTPRLRGRPPRPWEVGILSARDRRLADPLLRLLRAEGLTVGDNEPYTGALPGDSVDRHALSQGRPNALVELRNDLVATPEGERAWAARLAPVLEAARAEALPSS</sequence>
<protein>
    <submittedName>
        <fullName evidence="1">Putative N-formylglutamate amidohydrolase</fullName>
    </submittedName>
</protein>
<dbReference type="InterPro" id="IPR007709">
    <property type="entry name" value="N-FG_amidohydro"/>
</dbReference>
<keyword evidence="2" id="KW-1185">Reference proteome</keyword>